<evidence type="ECO:0000313" key="3">
    <source>
        <dbReference type="Proteomes" id="UP000179860"/>
    </source>
</evidence>
<dbReference type="Gene3D" id="1.25.10.10">
    <property type="entry name" value="Leucine-rich Repeat Variant"/>
    <property type="match status" value="2"/>
</dbReference>
<dbReference type="AlphaFoldDB" id="A0A1I9YU38"/>
<organism evidence="2 3">
    <name type="scientific">Paraburkholderia sprentiae WSM5005</name>
    <dbReference type="NCBI Taxonomy" id="754502"/>
    <lineage>
        <taxon>Bacteria</taxon>
        <taxon>Pseudomonadati</taxon>
        <taxon>Pseudomonadota</taxon>
        <taxon>Betaproteobacteria</taxon>
        <taxon>Burkholderiales</taxon>
        <taxon>Burkholderiaceae</taxon>
        <taxon>Paraburkholderia</taxon>
    </lineage>
</organism>
<gene>
    <name evidence="2" type="ORF">BJG93_30135</name>
</gene>
<evidence type="ECO:0000313" key="2">
    <source>
        <dbReference type="EMBL" id="APA89731.1"/>
    </source>
</evidence>
<dbReference type="PANTHER" id="PTHR12697">
    <property type="entry name" value="PBS LYASE HEAT-LIKE PROTEIN"/>
    <property type="match status" value="1"/>
</dbReference>
<keyword evidence="1" id="KW-0677">Repeat</keyword>
<proteinExistence type="predicted"/>
<dbReference type="InterPro" id="IPR011989">
    <property type="entry name" value="ARM-like"/>
</dbReference>
<dbReference type="InterPro" id="IPR016024">
    <property type="entry name" value="ARM-type_fold"/>
</dbReference>
<keyword evidence="3" id="KW-1185">Reference proteome</keyword>
<dbReference type="Proteomes" id="UP000179860">
    <property type="component" value="Plasmid pl1WSM5005"/>
</dbReference>
<name>A0A1I9YU38_9BURK</name>
<protein>
    <submittedName>
        <fullName evidence="2">HEAT repeat domain-containing protein</fullName>
    </submittedName>
</protein>
<dbReference type="SMART" id="SM00567">
    <property type="entry name" value="EZ_HEAT"/>
    <property type="match status" value="9"/>
</dbReference>
<dbReference type="GO" id="GO:0016491">
    <property type="term" value="F:oxidoreductase activity"/>
    <property type="evidence" value="ECO:0007669"/>
    <property type="project" value="TreeGrafter"/>
</dbReference>
<reference evidence="2" key="2">
    <citation type="submission" date="2021-06" db="EMBL/GenBank/DDBJ databases">
        <authorList>
            <person name="Rogers T.H."/>
            <person name="Ramsay J.P."/>
            <person name="Wang P."/>
            <person name="Terpolilli J."/>
        </authorList>
    </citation>
    <scope>NUCLEOTIDE SEQUENCE</scope>
    <source>
        <strain evidence="2">WSM5005</strain>
        <plasmid evidence="2">pl1WSM5005</plasmid>
    </source>
</reference>
<dbReference type="SUPFAM" id="SSF48371">
    <property type="entry name" value="ARM repeat"/>
    <property type="match status" value="1"/>
</dbReference>
<keyword evidence="2" id="KW-0614">Plasmid</keyword>
<dbReference type="EMBL" id="CP017563">
    <property type="protein sequence ID" value="APA89731.1"/>
    <property type="molecule type" value="Genomic_DNA"/>
</dbReference>
<dbReference type="KEGG" id="pspw:BJG93_30135"/>
<dbReference type="Pfam" id="PF13646">
    <property type="entry name" value="HEAT_2"/>
    <property type="match status" value="2"/>
</dbReference>
<reference evidence="2" key="1">
    <citation type="submission" date="2016-09" db="EMBL/GenBank/DDBJ databases">
        <title>The Complete Genome of Burkholderia sprentiae wsm5005.</title>
        <authorList>
            <person name="De Meyer S."/>
            <person name="Wang P."/>
            <person name="Terpolilli J."/>
        </authorList>
    </citation>
    <scope>NUCLEOTIDE SEQUENCE [LARGE SCALE GENOMIC DNA]</scope>
    <source>
        <strain evidence="2">WSM5005</strain>
        <plasmid evidence="2">pl1WSM5005</plasmid>
    </source>
</reference>
<dbReference type="RefSeq" id="WP_034477641.1">
    <property type="nucleotide sequence ID" value="NZ_CP017563.2"/>
</dbReference>
<dbReference type="Pfam" id="PF02985">
    <property type="entry name" value="HEAT"/>
    <property type="match status" value="1"/>
</dbReference>
<dbReference type="OrthoDB" id="3464935at2"/>
<dbReference type="InterPro" id="IPR004155">
    <property type="entry name" value="PBS_lyase_HEAT"/>
</dbReference>
<dbReference type="PANTHER" id="PTHR12697:SF5">
    <property type="entry name" value="DEOXYHYPUSINE HYDROXYLASE"/>
    <property type="match status" value="1"/>
</dbReference>
<geneLocation type="plasmid" evidence="2 3">
    <name>pl1WSM5005</name>
</geneLocation>
<sequence>MTVFAPPVPNAHDLTDEASALLARLADADAAVRRIALFELADLEDAALLPAFVAALSDDPAPEVRREAACVLGAWESDEVVQALCVALLDADAEVREAAAQSLSAMKEPASGHVLSRWADRPEPFVRRAVLRGLRELRFAQALDPALRALTDPDADVRLEAVAVLGWLKDARALALLASIAANDASAEVRRAAVGALGFASADDRAIVDALLAALRDSTWQVREEAATTLGKLRAAAARAALVEALDDAYWQVRLRAARALGQLRDAQAAAPVAALLSQAISNLRKEAALALGELGSRGSLPALQAALDDRDPEVRKAVRIAIAQIEGGAR</sequence>
<evidence type="ECO:0000256" key="1">
    <source>
        <dbReference type="ARBA" id="ARBA00022737"/>
    </source>
</evidence>
<dbReference type="InterPro" id="IPR000357">
    <property type="entry name" value="HEAT"/>
</dbReference>
<accession>A0A1I9YU38</accession>